<dbReference type="SUPFAM" id="SSF48371">
    <property type="entry name" value="ARM repeat"/>
    <property type="match status" value="1"/>
</dbReference>
<dbReference type="EMBL" id="CDMY01000869">
    <property type="protein sequence ID" value="CEM35956.1"/>
    <property type="molecule type" value="Genomic_DNA"/>
</dbReference>
<keyword evidence="2" id="KW-1185">Reference proteome</keyword>
<dbReference type="AlphaFoldDB" id="A0A0G4GYA1"/>
<organism evidence="1 2">
    <name type="scientific">Vitrella brassicaformis (strain CCMP3155)</name>
    <dbReference type="NCBI Taxonomy" id="1169540"/>
    <lineage>
        <taxon>Eukaryota</taxon>
        <taxon>Sar</taxon>
        <taxon>Alveolata</taxon>
        <taxon>Colpodellida</taxon>
        <taxon>Vitrellaceae</taxon>
        <taxon>Vitrella</taxon>
    </lineage>
</organism>
<dbReference type="Proteomes" id="UP000041254">
    <property type="component" value="Unassembled WGS sequence"/>
</dbReference>
<dbReference type="PANTHER" id="PTHR15599">
    <property type="entry name" value="RTDR1"/>
    <property type="match status" value="1"/>
</dbReference>
<reference evidence="1 2" key="1">
    <citation type="submission" date="2014-11" db="EMBL/GenBank/DDBJ databases">
        <authorList>
            <person name="Zhu J."/>
            <person name="Qi W."/>
            <person name="Song R."/>
        </authorList>
    </citation>
    <scope>NUCLEOTIDE SEQUENCE [LARGE SCALE GENOMIC DNA]</scope>
</reference>
<name>A0A0G4GYA1_VITBC</name>
<sequence length="436" mass="48319">MEDFMFQTRPNIPPWSRFGYVAANPKPFPQSTLTIAYGNWQADELYKKLTAQSGDLVLTTKCLRQLREALKIGEEVVEAHKAGILGLFNRLLRSDDLEIRTLTLECLRWVTNDAFGRDKILAEECPELLEVLTNLLQKETSLRLKQALSLTLHNLSKTPPGAAQLTACKYVDTLFAYTCGDSALKPGQGAASSCPSPELVQQNRVDCLLIATLAACVKRCSAGQRETLGHPGESVMGLLNPLIALRNENGHEIEGLIEDKTLAVLDLLFAMTILDINKDRLLAADCIASLLQILTQQRVDEAPPSDESVPSRDCPLWSWQVRADSWRLLGSLCLRRQGKYQVRDMLVTSFGKVVDEEAGEKGSGTGLVLLKQALITEDSHLLLLNVLHTLSLVAEDPLARRMLQDCVSSVRALEDHVNPSVQQLAEKTRRQITWTA</sequence>
<evidence type="ECO:0000313" key="1">
    <source>
        <dbReference type="EMBL" id="CEM35956.1"/>
    </source>
</evidence>
<dbReference type="InterPro" id="IPR016024">
    <property type="entry name" value="ARM-type_fold"/>
</dbReference>
<dbReference type="InParanoid" id="A0A0G4GYA1"/>
<dbReference type="VEuPathDB" id="CryptoDB:Vbra_19035"/>
<proteinExistence type="predicted"/>
<evidence type="ECO:0008006" key="3">
    <source>
        <dbReference type="Google" id="ProtNLM"/>
    </source>
</evidence>
<evidence type="ECO:0000313" key="2">
    <source>
        <dbReference type="Proteomes" id="UP000041254"/>
    </source>
</evidence>
<accession>A0A0G4GYA1</accession>
<dbReference type="InterPro" id="IPR042856">
    <property type="entry name" value="RSP14"/>
</dbReference>
<protein>
    <recommendedName>
        <fullName evidence="3">Armadillo repeat-containing domain-containing protein</fullName>
    </recommendedName>
</protein>
<dbReference type="InterPro" id="IPR011989">
    <property type="entry name" value="ARM-like"/>
</dbReference>
<dbReference type="PANTHER" id="PTHR15599:SF1">
    <property type="entry name" value="RADIAL SPOKE HEAD 14 HOMOLOG"/>
    <property type="match status" value="1"/>
</dbReference>
<gene>
    <name evidence="1" type="ORF">Vbra_19035</name>
</gene>
<dbReference type="Gene3D" id="1.25.10.10">
    <property type="entry name" value="Leucine-rich Repeat Variant"/>
    <property type="match status" value="1"/>
</dbReference>